<dbReference type="CDD" id="cd00082">
    <property type="entry name" value="HisKA"/>
    <property type="match status" value="1"/>
</dbReference>
<dbReference type="InterPro" id="IPR003594">
    <property type="entry name" value="HATPase_dom"/>
</dbReference>
<dbReference type="RefSeq" id="WP_307121471.1">
    <property type="nucleotide sequence ID" value="NZ_JAUSTM010000006.1"/>
</dbReference>
<evidence type="ECO:0000256" key="6">
    <source>
        <dbReference type="ARBA" id="ARBA00022692"/>
    </source>
</evidence>
<evidence type="ECO:0000256" key="3">
    <source>
        <dbReference type="ARBA" id="ARBA00012438"/>
    </source>
</evidence>
<dbReference type="InterPro" id="IPR003660">
    <property type="entry name" value="HAMP_dom"/>
</dbReference>
<evidence type="ECO:0000256" key="1">
    <source>
        <dbReference type="ARBA" id="ARBA00000085"/>
    </source>
</evidence>
<dbReference type="EC" id="2.7.13.3" evidence="3"/>
<comment type="catalytic activity">
    <reaction evidence="1">
        <text>ATP + protein L-histidine = ADP + protein N-phospho-L-histidine.</text>
        <dbReference type="EC" id="2.7.13.3"/>
    </reaction>
</comment>
<organism evidence="17 18">
    <name type="scientific">Streptococcus moroccensis</name>
    <dbReference type="NCBI Taxonomy" id="1451356"/>
    <lineage>
        <taxon>Bacteria</taxon>
        <taxon>Bacillati</taxon>
        <taxon>Bacillota</taxon>
        <taxon>Bacilli</taxon>
        <taxon>Lactobacillales</taxon>
        <taxon>Streptococcaceae</taxon>
        <taxon>Streptococcus</taxon>
    </lineage>
</organism>
<evidence type="ECO:0000259" key="15">
    <source>
        <dbReference type="PROSITE" id="PS50109"/>
    </source>
</evidence>
<feature type="domain" description="HAMP" evidence="16">
    <location>
        <begin position="70"/>
        <end position="122"/>
    </location>
</feature>
<sequence length="339" mass="38401">MKRFLNDHPFLVWQVKRYFAIVAITQLTIGLIFWGFSQIGYLGWNVFLNIIGVSTPFLAIIFIVITYSTYKTERHIKSLTDAISEVANGDFSQKIPLEKKSPFNKVYLDFNKMTQDLSHVQSLRDDFINEFSHEFKTPITSIQGFAKLLKKEDISPEKKDQYLSVIEKEASRLATLSTNIMILTALEGQEILTNKLVFDLSESIRQAAILALPAIEEKGITLDIDLPELVYKGDATLLSHVWNNLLSNAIKFVEPGGHIWIDGYQDGQEIIVSFTNDGPFIPKEKQAYLYDKFYQEETPQKQDGLGLGLAITKKVLSLTNGSISLVSDPEHLTRFTVTL</sequence>
<accession>A0ABT9YT00</accession>
<dbReference type="CDD" id="cd06225">
    <property type="entry name" value="HAMP"/>
    <property type="match status" value="1"/>
</dbReference>
<evidence type="ECO:0000256" key="9">
    <source>
        <dbReference type="ARBA" id="ARBA00023012"/>
    </source>
</evidence>
<dbReference type="Gene3D" id="1.10.287.130">
    <property type="match status" value="1"/>
</dbReference>
<keyword evidence="4" id="KW-0597">Phosphoprotein</keyword>
<dbReference type="InterPro" id="IPR005467">
    <property type="entry name" value="His_kinase_dom"/>
</dbReference>
<evidence type="ECO:0000256" key="2">
    <source>
        <dbReference type="ARBA" id="ARBA00004141"/>
    </source>
</evidence>
<dbReference type="SMART" id="SM00388">
    <property type="entry name" value="HisKA"/>
    <property type="match status" value="1"/>
</dbReference>
<keyword evidence="5" id="KW-0808">Transferase</keyword>
<keyword evidence="6 14" id="KW-0812">Transmembrane</keyword>
<evidence type="ECO:0000256" key="11">
    <source>
        <dbReference type="ARBA" id="ARBA00023136"/>
    </source>
</evidence>
<reference evidence="17 18" key="1">
    <citation type="submission" date="2023-07" db="EMBL/GenBank/DDBJ databases">
        <title>Genomic Encyclopedia of Type Strains, Phase IV (KMG-IV): sequencing the most valuable type-strain genomes for metagenomic binning, comparative biology and taxonomic classification.</title>
        <authorList>
            <person name="Goeker M."/>
        </authorList>
    </citation>
    <scope>NUCLEOTIDE SEQUENCE [LARGE SCALE GENOMIC DNA]</scope>
    <source>
        <strain evidence="17 18">DSM 105143</strain>
    </source>
</reference>
<protein>
    <recommendedName>
        <fullName evidence="13">Heme sensor protein HssS</fullName>
        <ecNumber evidence="3">2.7.13.3</ecNumber>
    </recommendedName>
</protein>
<comment type="caution">
    <text evidence="17">The sequence shown here is derived from an EMBL/GenBank/DDBJ whole genome shotgun (WGS) entry which is preliminary data.</text>
</comment>
<evidence type="ECO:0000256" key="5">
    <source>
        <dbReference type="ARBA" id="ARBA00022679"/>
    </source>
</evidence>
<dbReference type="Gene3D" id="3.30.565.10">
    <property type="entry name" value="Histidine kinase-like ATPase, C-terminal domain"/>
    <property type="match status" value="1"/>
</dbReference>
<dbReference type="InterPro" id="IPR036890">
    <property type="entry name" value="HATPase_C_sf"/>
</dbReference>
<dbReference type="PANTHER" id="PTHR45528">
    <property type="entry name" value="SENSOR HISTIDINE KINASE CPXA"/>
    <property type="match status" value="1"/>
</dbReference>
<dbReference type="SUPFAM" id="SSF55874">
    <property type="entry name" value="ATPase domain of HSP90 chaperone/DNA topoisomerase II/histidine kinase"/>
    <property type="match status" value="1"/>
</dbReference>
<dbReference type="SUPFAM" id="SSF47384">
    <property type="entry name" value="Homodimeric domain of signal transducing histidine kinase"/>
    <property type="match status" value="1"/>
</dbReference>
<dbReference type="PROSITE" id="PS50109">
    <property type="entry name" value="HIS_KIN"/>
    <property type="match status" value="1"/>
</dbReference>
<name>A0ABT9YT00_9STRE</name>
<gene>
    <name evidence="17" type="ORF">J2S23_000811</name>
</gene>
<evidence type="ECO:0000256" key="7">
    <source>
        <dbReference type="ARBA" id="ARBA00022777"/>
    </source>
</evidence>
<dbReference type="SMART" id="SM00387">
    <property type="entry name" value="HATPase_c"/>
    <property type="match status" value="1"/>
</dbReference>
<evidence type="ECO:0000256" key="10">
    <source>
        <dbReference type="ARBA" id="ARBA00023026"/>
    </source>
</evidence>
<keyword evidence="8 14" id="KW-1133">Transmembrane helix</keyword>
<feature type="domain" description="Histidine kinase" evidence="15">
    <location>
        <begin position="130"/>
        <end position="339"/>
    </location>
</feature>
<keyword evidence="9" id="KW-0902">Two-component regulatory system</keyword>
<dbReference type="PRINTS" id="PR00344">
    <property type="entry name" value="BCTRLSENSOR"/>
</dbReference>
<keyword evidence="18" id="KW-1185">Reference proteome</keyword>
<dbReference type="InterPro" id="IPR003661">
    <property type="entry name" value="HisK_dim/P_dom"/>
</dbReference>
<keyword evidence="7 17" id="KW-0418">Kinase</keyword>
<feature type="transmembrane region" description="Helical" evidence="14">
    <location>
        <begin position="42"/>
        <end position="67"/>
    </location>
</feature>
<dbReference type="GO" id="GO:0016301">
    <property type="term" value="F:kinase activity"/>
    <property type="evidence" value="ECO:0007669"/>
    <property type="project" value="UniProtKB-KW"/>
</dbReference>
<dbReference type="PANTHER" id="PTHR45528:SF11">
    <property type="entry name" value="HISTIDINE KINASE"/>
    <property type="match status" value="1"/>
</dbReference>
<dbReference type="InterPro" id="IPR050398">
    <property type="entry name" value="HssS/ArlS-like"/>
</dbReference>
<evidence type="ECO:0000313" key="17">
    <source>
        <dbReference type="EMBL" id="MDQ0222260.1"/>
    </source>
</evidence>
<dbReference type="Gene3D" id="6.10.340.10">
    <property type="match status" value="1"/>
</dbReference>
<dbReference type="PROSITE" id="PS50885">
    <property type="entry name" value="HAMP"/>
    <property type="match status" value="1"/>
</dbReference>
<evidence type="ECO:0000256" key="14">
    <source>
        <dbReference type="SAM" id="Phobius"/>
    </source>
</evidence>
<dbReference type="Proteomes" id="UP001223079">
    <property type="component" value="Unassembled WGS sequence"/>
</dbReference>
<comment type="subcellular location">
    <subcellularLocation>
        <location evidence="2">Membrane</location>
        <topology evidence="2">Multi-pass membrane protein</topology>
    </subcellularLocation>
</comment>
<evidence type="ECO:0000259" key="16">
    <source>
        <dbReference type="PROSITE" id="PS50885"/>
    </source>
</evidence>
<keyword evidence="10" id="KW-0843">Virulence</keyword>
<dbReference type="Pfam" id="PF00512">
    <property type="entry name" value="HisKA"/>
    <property type="match status" value="1"/>
</dbReference>
<dbReference type="Pfam" id="PF02518">
    <property type="entry name" value="HATPase_c"/>
    <property type="match status" value="1"/>
</dbReference>
<dbReference type="InterPro" id="IPR036097">
    <property type="entry name" value="HisK_dim/P_sf"/>
</dbReference>
<evidence type="ECO:0000256" key="4">
    <source>
        <dbReference type="ARBA" id="ARBA00022553"/>
    </source>
</evidence>
<comment type="function">
    <text evidence="12">Member of the two-component regulatory system HssS/HssR involved in intracellular heme homeostasis and tempering of staphylococcal virulence. HssS functions as a heme sensor histidine kinase which is autophosphorylated at a histidine residue and transfers its phosphate group to an aspartate residue of HssR. HssR/HssS activates the expression of hrtAB, an efflux pump, in response to extracellular heme, hemin, hemoglobin or blood.</text>
</comment>
<proteinExistence type="predicted"/>
<dbReference type="InterPro" id="IPR004358">
    <property type="entry name" value="Sig_transdc_His_kin-like_C"/>
</dbReference>
<dbReference type="EMBL" id="JAUSTM010000006">
    <property type="protein sequence ID" value="MDQ0222260.1"/>
    <property type="molecule type" value="Genomic_DNA"/>
</dbReference>
<keyword evidence="11 14" id="KW-0472">Membrane</keyword>
<evidence type="ECO:0000256" key="12">
    <source>
        <dbReference type="ARBA" id="ARBA00037219"/>
    </source>
</evidence>
<evidence type="ECO:0000256" key="8">
    <source>
        <dbReference type="ARBA" id="ARBA00022989"/>
    </source>
</evidence>
<feature type="transmembrane region" description="Helical" evidence="14">
    <location>
        <begin position="18"/>
        <end position="36"/>
    </location>
</feature>
<evidence type="ECO:0000256" key="13">
    <source>
        <dbReference type="ARBA" id="ARBA00040841"/>
    </source>
</evidence>
<evidence type="ECO:0000313" key="18">
    <source>
        <dbReference type="Proteomes" id="UP001223079"/>
    </source>
</evidence>